<keyword evidence="2" id="KW-1185">Reference proteome</keyword>
<dbReference type="EMBL" id="CP020715">
    <property type="protein sequence ID" value="ARJ06501.1"/>
    <property type="molecule type" value="Genomic_DNA"/>
</dbReference>
<reference evidence="1 2" key="1">
    <citation type="submission" date="2017-04" db="EMBL/GenBank/DDBJ databases">
        <authorList>
            <person name="Afonso C.L."/>
            <person name="Miller P.J."/>
            <person name="Scott M.A."/>
            <person name="Spackman E."/>
            <person name="Goraichik I."/>
            <person name="Dimitrov K.M."/>
            <person name="Suarez D.L."/>
            <person name="Swayne D.E."/>
        </authorList>
    </citation>
    <scope>NUCLEOTIDE SEQUENCE [LARGE SCALE GENOMIC DNA]</scope>
    <source>
        <strain evidence="2">XA(T)</strain>
    </source>
</reference>
<organism evidence="1 2">
    <name type="scientific">Cnuibacter physcomitrellae</name>
    <dbReference type="NCBI Taxonomy" id="1619308"/>
    <lineage>
        <taxon>Bacteria</taxon>
        <taxon>Bacillati</taxon>
        <taxon>Actinomycetota</taxon>
        <taxon>Actinomycetes</taxon>
        <taxon>Micrococcales</taxon>
        <taxon>Microbacteriaceae</taxon>
        <taxon>Cnuibacter</taxon>
    </lineage>
</organism>
<sequence>MARLTNADLQQRILALEAENESLRESVAAAEVALAASSPDSPLGSPRPRKGRGWGWALLSVVLVLVGALLAPAGLVAGWAKTQLTDTDGFVATYAPLARDAGVQTFITDQTMVVIQENVDIPAITSDVVDGITSLGTGPAATRALEALKGPAAQGIVTLVRSSVQGFVSSDAFAQVFEQALRVSHQQLVATMQGDRNAALAVASDGSIGVQLAPIIAQVRQLLIDQGLTFASAIPAVDYTITIAQDTSLPTVQAFYGLAVSAGAWLPWIALLFLAAGVVVARRRSTALIAAAVALAAAMLVVVVAFAVGASVFTASVSPSIMPAGVASTVFATLTQSMQGTAVAVLVLGLAVAVVGWLGGPFPVPRRLRRFAASGADAVRRAGERAGLTTGAVGSWMHRQRLLLRVAAAVIAAAVVLFVRPLSLGLIVWTLVLAVLVLAILEVVQRPPGEADPGSDDLPVEEGAAS</sequence>
<protein>
    <submittedName>
        <fullName evidence="1">Uncharacterized protein</fullName>
    </submittedName>
</protein>
<gene>
    <name evidence="1" type="ORF">B5808_15710</name>
</gene>
<dbReference type="AlphaFoldDB" id="A0A1X9LRE5"/>
<dbReference type="RefSeq" id="WP_085020639.1">
    <property type="nucleotide sequence ID" value="NZ_BMHD01000001.1"/>
</dbReference>
<proteinExistence type="predicted"/>
<evidence type="ECO:0000313" key="2">
    <source>
        <dbReference type="Proteomes" id="UP000192775"/>
    </source>
</evidence>
<dbReference type="STRING" id="1619308.B5808_15710"/>
<accession>A0A1X9LRE5</accession>
<dbReference type="Proteomes" id="UP000192775">
    <property type="component" value="Chromosome"/>
</dbReference>
<name>A0A1X9LRE5_9MICO</name>
<evidence type="ECO:0000313" key="1">
    <source>
        <dbReference type="EMBL" id="ARJ06501.1"/>
    </source>
</evidence>
<dbReference type="KEGG" id="cphy:B5808_15710"/>